<evidence type="ECO:0000256" key="3">
    <source>
        <dbReference type="ARBA" id="ARBA00022691"/>
    </source>
</evidence>
<organism evidence="7 8">
    <name type="scientific">Kitasatospora viridis</name>
    <dbReference type="NCBI Taxonomy" id="281105"/>
    <lineage>
        <taxon>Bacteria</taxon>
        <taxon>Bacillati</taxon>
        <taxon>Actinomycetota</taxon>
        <taxon>Actinomycetes</taxon>
        <taxon>Kitasatosporales</taxon>
        <taxon>Streptomycetaceae</taxon>
        <taxon>Kitasatospora</taxon>
    </lineage>
</organism>
<proteinExistence type="predicted"/>
<dbReference type="PROSITE" id="PS51683">
    <property type="entry name" value="SAM_OMT_II"/>
    <property type="match status" value="1"/>
</dbReference>
<keyword evidence="1 7" id="KW-0489">Methyltransferase</keyword>
<dbReference type="InterPro" id="IPR036388">
    <property type="entry name" value="WH-like_DNA-bd_sf"/>
</dbReference>
<dbReference type="PANTHER" id="PTHR43712:SF2">
    <property type="entry name" value="O-METHYLTRANSFERASE CICE"/>
    <property type="match status" value="1"/>
</dbReference>
<dbReference type="Gene3D" id="3.40.50.150">
    <property type="entry name" value="Vaccinia Virus protein VP39"/>
    <property type="match status" value="1"/>
</dbReference>
<gene>
    <name evidence="7" type="ORF">FHX73_111157</name>
</gene>
<protein>
    <submittedName>
        <fullName evidence="7">O-methyltransferase</fullName>
    </submittedName>
</protein>
<comment type="caution">
    <text evidence="7">The sequence shown here is derived from an EMBL/GenBank/DDBJ whole genome shotgun (WGS) entry which is preliminary data.</text>
</comment>
<evidence type="ECO:0000313" key="8">
    <source>
        <dbReference type="Proteomes" id="UP000317940"/>
    </source>
</evidence>
<dbReference type="InterPro" id="IPR001077">
    <property type="entry name" value="COMT_C"/>
</dbReference>
<dbReference type="Pfam" id="PF08100">
    <property type="entry name" value="Dimerisation"/>
    <property type="match status" value="1"/>
</dbReference>
<keyword evidence="2 7" id="KW-0808">Transferase</keyword>
<dbReference type="AlphaFoldDB" id="A0A561UDE4"/>
<dbReference type="GO" id="GO:0046983">
    <property type="term" value="F:protein dimerization activity"/>
    <property type="evidence" value="ECO:0007669"/>
    <property type="project" value="InterPro"/>
</dbReference>
<dbReference type="GO" id="GO:0008171">
    <property type="term" value="F:O-methyltransferase activity"/>
    <property type="evidence" value="ECO:0007669"/>
    <property type="project" value="InterPro"/>
</dbReference>
<dbReference type="PIRSF" id="PIRSF005739">
    <property type="entry name" value="O-mtase"/>
    <property type="match status" value="1"/>
</dbReference>
<dbReference type="Pfam" id="PF00891">
    <property type="entry name" value="Methyltransf_2"/>
    <property type="match status" value="1"/>
</dbReference>
<dbReference type="CDD" id="cd02440">
    <property type="entry name" value="AdoMet_MTases"/>
    <property type="match status" value="1"/>
</dbReference>
<dbReference type="PANTHER" id="PTHR43712">
    <property type="entry name" value="PUTATIVE (AFU_ORTHOLOGUE AFUA_4G14580)-RELATED"/>
    <property type="match status" value="1"/>
</dbReference>
<dbReference type="GO" id="GO:0032259">
    <property type="term" value="P:methylation"/>
    <property type="evidence" value="ECO:0007669"/>
    <property type="project" value="UniProtKB-KW"/>
</dbReference>
<evidence type="ECO:0000259" key="6">
    <source>
        <dbReference type="Pfam" id="PF08100"/>
    </source>
</evidence>
<dbReference type="Proteomes" id="UP000317940">
    <property type="component" value="Unassembled WGS sequence"/>
</dbReference>
<feature type="domain" description="O-methyltransferase dimerisation" evidence="6">
    <location>
        <begin position="15"/>
        <end position="78"/>
    </location>
</feature>
<evidence type="ECO:0000256" key="2">
    <source>
        <dbReference type="ARBA" id="ARBA00022679"/>
    </source>
</evidence>
<dbReference type="SUPFAM" id="SSF46785">
    <property type="entry name" value="Winged helix' DNA-binding domain"/>
    <property type="match status" value="1"/>
</dbReference>
<keyword evidence="3" id="KW-0949">S-adenosyl-L-methionine</keyword>
<dbReference type="SUPFAM" id="SSF53335">
    <property type="entry name" value="S-adenosyl-L-methionine-dependent methyltransferases"/>
    <property type="match status" value="1"/>
</dbReference>
<dbReference type="Gene3D" id="1.10.10.10">
    <property type="entry name" value="Winged helix-like DNA-binding domain superfamily/Winged helix DNA-binding domain"/>
    <property type="match status" value="1"/>
</dbReference>
<evidence type="ECO:0000313" key="7">
    <source>
        <dbReference type="EMBL" id="TWF97377.1"/>
    </source>
</evidence>
<dbReference type="EMBL" id="VIWT01000001">
    <property type="protein sequence ID" value="TWF97377.1"/>
    <property type="molecule type" value="Genomic_DNA"/>
</dbReference>
<keyword evidence="8" id="KW-1185">Reference proteome</keyword>
<feature type="active site" description="Proton acceptor" evidence="4">
    <location>
        <position position="248"/>
    </location>
</feature>
<name>A0A561UDE4_9ACTN</name>
<accession>A0A561UDE4</accession>
<dbReference type="InterPro" id="IPR029063">
    <property type="entry name" value="SAM-dependent_MTases_sf"/>
</dbReference>
<dbReference type="InterPro" id="IPR036390">
    <property type="entry name" value="WH_DNA-bd_sf"/>
</dbReference>
<dbReference type="InterPro" id="IPR016461">
    <property type="entry name" value="COMT-like"/>
</dbReference>
<sequence>MTAVNAAFPAVDMLRLLGGFQLSQALFVVARAGVADQLVAGPRPLTELAAAVGLRPEPLARILHVLAAEEVFTVDAERALVGLGRLGPTLVSGGPESLRNIALAWEQTHYRAFGELWGTALTGVPAADLAYGKPFFDHLGEHPAQVATFTAAMTDFARAIRHHALDAVELAGAQFVVDIGGADGAVLAELARREPGLRGTVLDLPHVVAAAPEVLRAAGVADRITATAGDFFAALPPADCYLACFILHDWSDERATRILDRVHRAATAPDTRLVVVDTVLDGGTVPEVATLLDLTMLGMLTGRERTAAAWRALFTAGGFELTEIRPTPGPMCVLEARRVP</sequence>
<reference evidence="7 8" key="1">
    <citation type="submission" date="2019-06" db="EMBL/GenBank/DDBJ databases">
        <title>Sequencing the genomes of 1000 actinobacteria strains.</title>
        <authorList>
            <person name="Klenk H.-P."/>
        </authorList>
    </citation>
    <scope>NUCLEOTIDE SEQUENCE [LARGE SCALE GENOMIC DNA]</scope>
    <source>
        <strain evidence="7 8">DSM 44826</strain>
    </source>
</reference>
<dbReference type="InterPro" id="IPR012967">
    <property type="entry name" value="COMT_dimerisation"/>
</dbReference>
<evidence type="ECO:0000256" key="1">
    <source>
        <dbReference type="ARBA" id="ARBA00022603"/>
    </source>
</evidence>
<evidence type="ECO:0000259" key="5">
    <source>
        <dbReference type="Pfam" id="PF00891"/>
    </source>
</evidence>
<evidence type="ECO:0000256" key="4">
    <source>
        <dbReference type="PIRSR" id="PIRSR005739-1"/>
    </source>
</evidence>
<feature type="domain" description="O-methyltransferase C-terminal" evidence="5">
    <location>
        <begin position="130"/>
        <end position="320"/>
    </location>
</feature>